<dbReference type="GO" id="GO:0045493">
    <property type="term" value="P:xylan catabolic process"/>
    <property type="evidence" value="ECO:0007669"/>
    <property type="project" value="UniProtKB-UniRule"/>
</dbReference>
<keyword evidence="11" id="KW-1185">Reference proteome</keyword>
<name>A0A8H4VWZ0_9HELO</name>
<comment type="similarity">
    <text evidence="3 8">Belongs to the glycosyl hydrolase 62 family.</text>
</comment>
<dbReference type="Pfam" id="PF03664">
    <property type="entry name" value="Glyco_hydro_62"/>
    <property type="match status" value="1"/>
</dbReference>
<keyword evidence="9" id="KW-1133">Transmembrane helix</keyword>
<dbReference type="CDD" id="cd08987">
    <property type="entry name" value="GH62"/>
    <property type="match status" value="1"/>
</dbReference>
<protein>
    <recommendedName>
        <fullName evidence="8">Alpha-L-arabinofuranosidase</fullName>
        <ecNumber evidence="8">3.2.1.55</ecNumber>
    </recommendedName>
</protein>
<comment type="catalytic activity">
    <reaction evidence="1 8">
        <text>Hydrolysis of terminal non-reducing alpha-L-arabinofuranoside residues in alpha-L-arabinosides.</text>
        <dbReference type="EC" id="3.2.1.55"/>
    </reaction>
</comment>
<evidence type="ECO:0000256" key="8">
    <source>
        <dbReference type="RuleBase" id="RU368117"/>
    </source>
</evidence>
<evidence type="ECO:0000313" key="11">
    <source>
        <dbReference type="Proteomes" id="UP000566819"/>
    </source>
</evidence>
<dbReference type="GO" id="GO:0046373">
    <property type="term" value="P:L-arabinose metabolic process"/>
    <property type="evidence" value="ECO:0007669"/>
    <property type="project" value="UniProtKB-UniRule"/>
</dbReference>
<organism evidence="10 11">
    <name type="scientific">Cudoniella acicularis</name>
    <dbReference type="NCBI Taxonomy" id="354080"/>
    <lineage>
        <taxon>Eukaryota</taxon>
        <taxon>Fungi</taxon>
        <taxon>Dikarya</taxon>
        <taxon>Ascomycota</taxon>
        <taxon>Pezizomycotina</taxon>
        <taxon>Leotiomycetes</taxon>
        <taxon>Helotiales</taxon>
        <taxon>Tricladiaceae</taxon>
        <taxon>Cudoniella</taxon>
    </lineage>
</organism>
<evidence type="ECO:0000256" key="7">
    <source>
        <dbReference type="ARBA" id="ARBA00023295"/>
    </source>
</evidence>
<evidence type="ECO:0000256" key="2">
    <source>
        <dbReference type="ARBA" id="ARBA00004613"/>
    </source>
</evidence>
<comment type="subcellular location">
    <subcellularLocation>
        <location evidence="2 8">Secreted</location>
    </subcellularLocation>
</comment>
<keyword evidence="5 8" id="KW-0732">Signal</keyword>
<dbReference type="OrthoDB" id="3156236at2759"/>
<dbReference type="GO" id="GO:0005576">
    <property type="term" value="C:extracellular region"/>
    <property type="evidence" value="ECO:0007669"/>
    <property type="project" value="UniProtKB-SubCell"/>
</dbReference>
<dbReference type="EC" id="3.2.1.55" evidence="8"/>
<dbReference type="InterPro" id="IPR023296">
    <property type="entry name" value="Glyco_hydro_beta-prop_sf"/>
</dbReference>
<keyword evidence="7 8" id="KW-0326">Glycosidase</keyword>
<gene>
    <name evidence="10" type="ORF">G7Y89_g12426</name>
</gene>
<dbReference type="Gene3D" id="2.115.10.20">
    <property type="entry name" value="Glycosyl hydrolase domain, family 43"/>
    <property type="match status" value="1"/>
</dbReference>
<accession>A0A8H4VWZ0</accession>
<reference evidence="10 11" key="1">
    <citation type="submission" date="2020-03" db="EMBL/GenBank/DDBJ databases">
        <title>Draft Genome Sequence of Cudoniella acicularis.</title>
        <authorList>
            <person name="Buettner E."/>
            <person name="Kellner H."/>
        </authorList>
    </citation>
    <scope>NUCLEOTIDE SEQUENCE [LARGE SCALE GENOMIC DNA]</scope>
    <source>
        <strain evidence="10 11">DSM 108380</strain>
    </source>
</reference>
<proteinExistence type="inferred from homology"/>
<comment type="function">
    <text evidence="8">Alpha-L-arabinofuranosidase involved in the hydrolysis of xylan, a major structural heterogeneous polysaccharide found in plant biomass representing the second most abundant polysaccharide in the biosphere, after cellulose.</text>
</comment>
<evidence type="ECO:0000313" key="10">
    <source>
        <dbReference type="EMBL" id="KAF4625738.1"/>
    </source>
</evidence>
<sequence length="375" mass="40916">MVAFEICFFDDLLCCNVGEMLSLIFVFAAAVYAASTNILSSNEFTFEAFVPVTSRETSSLPSSFKWTSSAALIGPKDDSRKIAGIKDPSVIEVNGTYHVFASTAQSSGYNLVYFSFTDIDKANSATFHYLDQTPIGTGYRAAPQIFHFQPQSLWYLVYQNGNAAYSTNKDINNPAGWTAGTNFFSSEPSIISQNIGSGYWVDMWTICNTSDCYLFSSDDNGHLYRSSTSLSSFPKGMGNTVIAKSGDSGKNSLFEASCVYNVGGGQYLLIVEAIGSDGNRYFRSWTSTSLSGTWIALADSQTNPFARSNNVVFSGTAWTKSISHGEMVRTQPDQTMTIAPCDLRFLYQGVDPSSSASYNTLPWKLGLITQTNQAC</sequence>
<keyword evidence="4 8" id="KW-0964">Secreted</keyword>
<feature type="transmembrane region" description="Helical" evidence="9">
    <location>
        <begin position="12"/>
        <end position="34"/>
    </location>
</feature>
<evidence type="ECO:0000256" key="4">
    <source>
        <dbReference type="ARBA" id="ARBA00022525"/>
    </source>
</evidence>
<dbReference type="PANTHER" id="PTHR40631">
    <property type="entry name" value="ALPHA-L-ARABINOFURANOSIDASE AXHA-2-RELATED"/>
    <property type="match status" value="1"/>
</dbReference>
<dbReference type="PANTHER" id="PTHR40631:SF2">
    <property type="entry name" value="ALPHA-L-ARABINOFURANOSIDASE"/>
    <property type="match status" value="1"/>
</dbReference>
<keyword evidence="9" id="KW-0472">Membrane</keyword>
<keyword evidence="6 8" id="KW-0378">Hydrolase</keyword>
<evidence type="ECO:0000256" key="5">
    <source>
        <dbReference type="ARBA" id="ARBA00022729"/>
    </source>
</evidence>
<evidence type="ECO:0000256" key="9">
    <source>
        <dbReference type="SAM" id="Phobius"/>
    </source>
</evidence>
<dbReference type="InterPro" id="IPR005193">
    <property type="entry name" value="GH62_arabinosidase"/>
</dbReference>
<comment type="caution">
    <text evidence="10">The sequence shown here is derived from an EMBL/GenBank/DDBJ whole genome shotgun (WGS) entry which is preliminary data.</text>
</comment>
<evidence type="ECO:0000256" key="3">
    <source>
        <dbReference type="ARBA" id="ARBA00007396"/>
    </source>
</evidence>
<dbReference type="Proteomes" id="UP000566819">
    <property type="component" value="Unassembled WGS sequence"/>
</dbReference>
<dbReference type="EMBL" id="JAAMPI010001306">
    <property type="protein sequence ID" value="KAF4625738.1"/>
    <property type="molecule type" value="Genomic_DNA"/>
</dbReference>
<keyword evidence="9" id="KW-0812">Transmembrane</keyword>
<evidence type="ECO:0000256" key="1">
    <source>
        <dbReference type="ARBA" id="ARBA00001462"/>
    </source>
</evidence>
<dbReference type="GO" id="GO:0046556">
    <property type="term" value="F:alpha-L-arabinofuranosidase activity"/>
    <property type="evidence" value="ECO:0007669"/>
    <property type="project" value="UniProtKB-UniRule"/>
</dbReference>
<dbReference type="SUPFAM" id="SSF75005">
    <property type="entry name" value="Arabinanase/levansucrase/invertase"/>
    <property type="match status" value="1"/>
</dbReference>
<evidence type="ECO:0000256" key="6">
    <source>
        <dbReference type="ARBA" id="ARBA00022801"/>
    </source>
</evidence>
<dbReference type="AlphaFoldDB" id="A0A8H4VWZ0"/>